<proteinExistence type="predicted"/>
<feature type="transmembrane region" description="Helical" evidence="5">
    <location>
        <begin position="71"/>
        <end position="98"/>
    </location>
</feature>
<keyword evidence="2 5" id="KW-0812">Transmembrane</keyword>
<evidence type="ECO:0000256" key="5">
    <source>
        <dbReference type="SAM" id="Phobius"/>
    </source>
</evidence>
<comment type="caution">
    <text evidence="7">The sequence shown here is derived from an EMBL/GenBank/DDBJ whole genome shotgun (WGS) entry which is preliminary data.</text>
</comment>
<dbReference type="AlphaFoldDB" id="A0A553K6H9"/>
<evidence type="ECO:0000256" key="2">
    <source>
        <dbReference type="ARBA" id="ARBA00022692"/>
    </source>
</evidence>
<evidence type="ECO:0000256" key="4">
    <source>
        <dbReference type="ARBA" id="ARBA00023136"/>
    </source>
</evidence>
<evidence type="ECO:0000313" key="8">
    <source>
        <dbReference type="Proteomes" id="UP000317638"/>
    </source>
</evidence>
<feature type="transmembrane region" description="Helical" evidence="5">
    <location>
        <begin position="43"/>
        <end position="65"/>
    </location>
</feature>
<gene>
    <name evidence="7" type="ORF">FOJ82_03735</name>
</gene>
<evidence type="ECO:0000256" key="1">
    <source>
        <dbReference type="ARBA" id="ARBA00004141"/>
    </source>
</evidence>
<keyword evidence="8" id="KW-1185">Reference proteome</keyword>
<dbReference type="Pfam" id="PF05154">
    <property type="entry name" value="TM2"/>
    <property type="match status" value="1"/>
</dbReference>
<reference evidence="7 8" key="1">
    <citation type="submission" date="2019-07" db="EMBL/GenBank/DDBJ databases">
        <authorList>
            <person name="Zhou L.-Y."/>
        </authorList>
    </citation>
    <scope>NUCLEOTIDE SEQUENCE [LARGE SCALE GENOMIC DNA]</scope>
    <source>
        <strain evidence="7 8">YIM 101269</strain>
    </source>
</reference>
<feature type="transmembrane region" description="Helical" evidence="5">
    <location>
        <begin position="17"/>
        <end position="36"/>
    </location>
</feature>
<dbReference type="EMBL" id="VKKG01000001">
    <property type="protein sequence ID" value="TRY20318.1"/>
    <property type="molecule type" value="Genomic_DNA"/>
</dbReference>
<dbReference type="Proteomes" id="UP000317638">
    <property type="component" value="Unassembled WGS sequence"/>
</dbReference>
<keyword evidence="4 5" id="KW-0472">Membrane</keyword>
<evidence type="ECO:0000256" key="3">
    <source>
        <dbReference type="ARBA" id="ARBA00022989"/>
    </source>
</evidence>
<evidence type="ECO:0000313" key="7">
    <source>
        <dbReference type="EMBL" id="TRY20318.1"/>
    </source>
</evidence>
<evidence type="ECO:0000259" key="6">
    <source>
        <dbReference type="Pfam" id="PF05154"/>
    </source>
</evidence>
<comment type="subcellular location">
    <subcellularLocation>
        <location evidence="1">Membrane</location>
        <topology evidence="1">Multi-pass membrane protein</topology>
    </subcellularLocation>
</comment>
<organism evidence="7 8">
    <name type="scientific">Tessaracoccus rhinocerotis</name>
    <dbReference type="NCBI Taxonomy" id="1689449"/>
    <lineage>
        <taxon>Bacteria</taxon>
        <taxon>Bacillati</taxon>
        <taxon>Actinomycetota</taxon>
        <taxon>Actinomycetes</taxon>
        <taxon>Propionibacteriales</taxon>
        <taxon>Propionibacteriaceae</taxon>
        <taxon>Tessaracoccus</taxon>
    </lineage>
</organism>
<accession>A0A553K6H9</accession>
<keyword evidence="3 5" id="KW-1133">Transmembrane helix</keyword>
<sequence>MSYRVQSYPQAPAKSKVAAALLAFFLGGIGAHSFYLGRTALGLGHLALAVISFLLMIGGVVGAGSTQVDSLLLMAGLGYLLSAANSLWALVDFIIILAKPESELGR</sequence>
<feature type="domain" description="TM2" evidence="6">
    <location>
        <begin position="13"/>
        <end position="62"/>
    </location>
</feature>
<protein>
    <submittedName>
        <fullName evidence="7">TM2 domain-containing protein</fullName>
    </submittedName>
</protein>
<name>A0A553K6H9_9ACTN</name>
<dbReference type="GO" id="GO:0016020">
    <property type="term" value="C:membrane"/>
    <property type="evidence" value="ECO:0007669"/>
    <property type="project" value="UniProtKB-SubCell"/>
</dbReference>
<dbReference type="InterPro" id="IPR007829">
    <property type="entry name" value="TM2"/>
</dbReference>
<dbReference type="OrthoDB" id="3257637at2"/>